<dbReference type="Proteomes" id="UP001283361">
    <property type="component" value="Unassembled WGS sequence"/>
</dbReference>
<organism evidence="1 2">
    <name type="scientific">Elysia crispata</name>
    <name type="common">lettuce slug</name>
    <dbReference type="NCBI Taxonomy" id="231223"/>
    <lineage>
        <taxon>Eukaryota</taxon>
        <taxon>Metazoa</taxon>
        <taxon>Spiralia</taxon>
        <taxon>Lophotrochozoa</taxon>
        <taxon>Mollusca</taxon>
        <taxon>Gastropoda</taxon>
        <taxon>Heterobranchia</taxon>
        <taxon>Euthyneura</taxon>
        <taxon>Panpulmonata</taxon>
        <taxon>Sacoglossa</taxon>
        <taxon>Placobranchoidea</taxon>
        <taxon>Plakobranchidae</taxon>
        <taxon>Elysia</taxon>
    </lineage>
</organism>
<accession>A0AAE1B8M9</accession>
<evidence type="ECO:0000313" key="1">
    <source>
        <dbReference type="EMBL" id="KAK3801605.1"/>
    </source>
</evidence>
<name>A0AAE1B8M9_9GAST</name>
<evidence type="ECO:0000313" key="2">
    <source>
        <dbReference type="Proteomes" id="UP001283361"/>
    </source>
</evidence>
<sequence length="113" mass="12177">MRAVCQSTVVCRIVAADPPLPPAARHQSYLRGRNRTDPIVRFLAYADPFPDIPRVVCSGASARCGASEASQGLSGVWGLVFQSDDRPFGQTRVPGLQFTDACQRLASNSRSAK</sequence>
<proteinExistence type="predicted"/>
<reference evidence="1" key="1">
    <citation type="journal article" date="2023" name="G3 (Bethesda)">
        <title>A reference genome for the long-term kleptoplast-retaining sea slug Elysia crispata morphotype clarki.</title>
        <authorList>
            <person name="Eastman K.E."/>
            <person name="Pendleton A.L."/>
            <person name="Shaikh M.A."/>
            <person name="Suttiyut T."/>
            <person name="Ogas R."/>
            <person name="Tomko P."/>
            <person name="Gavelis G."/>
            <person name="Widhalm J.R."/>
            <person name="Wisecaver J.H."/>
        </authorList>
    </citation>
    <scope>NUCLEOTIDE SEQUENCE</scope>
    <source>
        <strain evidence="1">ECLA1</strain>
    </source>
</reference>
<gene>
    <name evidence="1" type="ORF">RRG08_011482</name>
</gene>
<protein>
    <submittedName>
        <fullName evidence="1">Uncharacterized protein</fullName>
    </submittedName>
</protein>
<dbReference type="EMBL" id="JAWDGP010000292">
    <property type="protein sequence ID" value="KAK3801605.1"/>
    <property type="molecule type" value="Genomic_DNA"/>
</dbReference>
<keyword evidence="2" id="KW-1185">Reference proteome</keyword>
<comment type="caution">
    <text evidence="1">The sequence shown here is derived from an EMBL/GenBank/DDBJ whole genome shotgun (WGS) entry which is preliminary data.</text>
</comment>
<dbReference type="AlphaFoldDB" id="A0AAE1B8M9"/>